<dbReference type="Gene3D" id="3.30.460.10">
    <property type="entry name" value="Beta Polymerase, domain 2"/>
    <property type="match status" value="1"/>
</dbReference>
<organism evidence="1 2">
    <name type="scientific">Actinoallomurus acaciae</name>
    <dbReference type="NCBI Taxonomy" id="502577"/>
    <lineage>
        <taxon>Bacteria</taxon>
        <taxon>Bacillati</taxon>
        <taxon>Actinomycetota</taxon>
        <taxon>Actinomycetes</taxon>
        <taxon>Streptosporangiales</taxon>
        <taxon>Thermomonosporaceae</taxon>
        <taxon>Actinoallomurus</taxon>
    </lineage>
</organism>
<dbReference type="PANTHER" id="PTHR34822">
    <property type="entry name" value="GRPB DOMAIN PROTEIN (AFU_ORTHOLOGUE AFUA_1G01530)"/>
    <property type="match status" value="1"/>
</dbReference>
<dbReference type="RefSeq" id="WP_378193152.1">
    <property type="nucleotide sequence ID" value="NZ_JBHLZP010000001.1"/>
</dbReference>
<accession>A0ABV5Y6K7</accession>
<keyword evidence="2" id="KW-1185">Reference proteome</keyword>
<reference evidence="1 2" key="1">
    <citation type="submission" date="2024-09" db="EMBL/GenBank/DDBJ databases">
        <authorList>
            <person name="Sun Q."/>
            <person name="Mori K."/>
        </authorList>
    </citation>
    <scope>NUCLEOTIDE SEQUENCE [LARGE SCALE GENOMIC DNA]</scope>
    <source>
        <strain evidence="1 2">TBRC 0563</strain>
    </source>
</reference>
<dbReference type="PANTHER" id="PTHR34822:SF1">
    <property type="entry name" value="GRPB FAMILY PROTEIN"/>
    <property type="match status" value="1"/>
</dbReference>
<proteinExistence type="predicted"/>
<dbReference type="Pfam" id="PF04229">
    <property type="entry name" value="GrpB"/>
    <property type="match status" value="1"/>
</dbReference>
<dbReference type="InterPro" id="IPR043519">
    <property type="entry name" value="NT_sf"/>
</dbReference>
<sequence>MPEDPMLAPVLVGHDLGWGARGIALADELLAALAPLALHVEHIGSTSIPGMAAKPVFDLQISVEDLPAAERAFDRPLAERGFRRSVHQHDHVPAGCDDDPERWTKRLWARRGHSGADINLHVRRLGSPNERLALLFRDWFRAHPEAVPAYARFKSVLAGTVGDTGTYSDVKDPVVDLVIAVAEPWAAATAWTPRRSPPFSRCEPR</sequence>
<dbReference type="SUPFAM" id="SSF81301">
    <property type="entry name" value="Nucleotidyltransferase"/>
    <property type="match status" value="1"/>
</dbReference>
<dbReference type="Proteomes" id="UP001589627">
    <property type="component" value="Unassembled WGS sequence"/>
</dbReference>
<dbReference type="InterPro" id="IPR007344">
    <property type="entry name" value="GrpB/CoaE"/>
</dbReference>
<name>A0ABV5Y6K7_9ACTN</name>
<evidence type="ECO:0000313" key="1">
    <source>
        <dbReference type="EMBL" id="MFB9830640.1"/>
    </source>
</evidence>
<gene>
    <name evidence="1" type="ORF">ACFFNX_00245</name>
</gene>
<comment type="caution">
    <text evidence="1">The sequence shown here is derived from an EMBL/GenBank/DDBJ whole genome shotgun (WGS) entry which is preliminary data.</text>
</comment>
<protein>
    <submittedName>
        <fullName evidence="1">GrpB family protein</fullName>
    </submittedName>
</protein>
<evidence type="ECO:0000313" key="2">
    <source>
        <dbReference type="Proteomes" id="UP001589627"/>
    </source>
</evidence>
<dbReference type="EMBL" id="JBHLZP010000001">
    <property type="protein sequence ID" value="MFB9830640.1"/>
    <property type="molecule type" value="Genomic_DNA"/>
</dbReference>